<sequence length="448" mass="49620">MCSMKCADILIKNCSLLTPEFEVISDQSVVIKEKKILEIGDESTISKIYTADEAINGKGKLLIPGFIDAHTHICQQLLRGRITDEYPMIWTRIMVPFESSLSEEDVFISSQLSCLEMIKSGTTAFIDAGGRYMHQVARSVLESGLRGVITCSTMDRGGNIPESMKSSAADNIRRNESLFNDFHGAGEGRLDVWFSLRSIITCSPELIQDVFEKARELGTGVHSHMNEYPNEVSYCLENFQKRPFEFLESLGALGSNFLGAHGILLSENEMDIIKNYDVKIAHCPISNSGKGFTKTPSLINREVGISLGTDGAGHSSLSLIDQMKVFKSLMKVYWGMPVFDPMVMPSRTILEMATLGGAKSMLREDQLGTLEVGKKADMVLINIDKPHIQPTHNLINTLVESVNSGDISDVIVDGKMIMKSREVLTLDEEKIRYESKSAFEGLKTKANI</sequence>
<comment type="caution">
    <text evidence="3">The sequence shown here is derived from an EMBL/GenBank/DDBJ whole genome shotgun (WGS) entry which is preliminary data.</text>
</comment>
<dbReference type="EMBL" id="BOQT01000001">
    <property type="protein sequence ID" value="GIN19152.1"/>
    <property type="molecule type" value="Genomic_DNA"/>
</dbReference>
<accession>A0ABQ4K073</accession>
<evidence type="ECO:0000313" key="4">
    <source>
        <dbReference type="Proteomes" id="UP000680279"/>
    </source>
</evidence>
<dbReference type="Proteomes" id="UP000680279">
    <property type="component" value="Unassembled WGS sequence"/>
</dbReference>
<gene>
    <name evidence="3" type="ORF">J1TS3_02860</name>
</gene>
<dbReference type="Gene3D" id="2.30.40.10">
    <property type="entry name" value="Urease, subunit C, domain 1"/>
    <property type="match status" value="1"/>
</dbReference>
<dbReference type="SUPFAM" id="SSF51556">
    <property type="entry name" value="Metallo-dependent hydrolases"/>
    <property type="match status" value="1"/>
</dbReference>
<dbReference type="Gene3D" id="3.20.20.140">
    <property type="entry name" value="Metal-dependent hydrolases"/>
    <property type="match status" value="1"/>
</dbReference>
<feature type="domain" description="Amidohydrolase-related" evidence="2">
    <location>
        <begin position="62"/>
        <end position="416"/>
    </location>
</feature>
<organism evidence="3 4">
    <name type="scientific">Siminovitchia fordii</name>
    <dbReference type="NCBI Taxonomy" id="254759"/>
    <lineage>
        <taxon>Bacteria</taxon>
        <taxon>Bacillati</taxon>
        <taxon>Bacillota</taxon>
        <taxon>Bacilli</taxon>
        <taxon>Bacillales</taxon>
        <taxon>Bacillaceae</taxon>
        <taxon>Siminovitchia</taxon>
    </lineage>
</organism>
<dbReference type="InterPro" id="IPR032466">
    <property type="entry name" value="Metal_Hydrolase"/>
</dbReference>
<dbReference type="SUPFAM" id="SSF51338">
    <property type="entry name" value="Composite domain of metallo-dependent hydrolases"/>
    <property type="match status" value="1"/>
</dbReference>
<dbReference type="InterPro" id="IPR011059">
    <property type="entry name" value="Metal-dep_hydrolase_composite"/>
</dbReference>
<name>A0ABQ4K073_9BACI</name>
<reference evidence="3 4" key="1">
    <citation type="submission" date="2021-03" db="EMBL/GenBank/DDBJ databases">
        <title>Antimicrobial resistance genes in bacteria isolated from Japanese honey, and their potential for conferring macrolide and lincosamide resistance in the American foulbrood pathogen Paenibacillus larvae.</title>
        <authorList>
            <person name="Okamoto M."/>
            <person name="Kumagai M."/>
            <person name="Kanamori H."/>
            <person name="Takamatsu D."/>
        </authorList>
    </citation>
    <scope>NUCLEOTIDE SEQUENCE [LARGE SCALE GENOMIC DNA]</scope>
    <source>
        <strain evidence="3 4">J1TS3</strain>
    </source>
</reference>
<evidence type="ECO:0000313" key="3">
    <source>
        <dbReference type="EMBL" id="GIN19152.1"/>
    </source>
</evidence>
<protein>
    <submittedName>
        <fullName evidence="3">Amidohydrolase</fullName>
    </submittedName>
</protein>
<keyword evidence="1" id="KW-0378">Hydrolase</keyword>
<dbReference type="InterPro" id="IPR006680">
    <property type="entry name" value="Amidohydro-rel"/>
</dbReference>
<dbReference type="PANTHER" id="PTHR43794">
    <property type="entry name" value="AMINOHYDROLASE SSNA-RELATED"/>
    <property type="match status" value="1"/>
</dbReference>
<dbReference type="CDD" id="cd01298">
    <property type="entry name" value="ATZ_TRZ_like"/>
    <property type="match status" value="1"/>
</dbReference>
<dbReference type="Pfam" id="PF01979">
    <property type="entry name" value="Amidohydro_1"/>
    <property type="match status" value="1"/>
</dbReference>
<evidence type="ECO:0000256" key="1">
    <source>
        <dbReference type="ARBA" id="ARBA00022801"/>
    </source>
</evidence>
<keyword evidence="4" id="KW-1185">Reference proteome</keyword>
<evidence type="ECO:0000259" key="2">
    <source>
        <dbReference type="Pfam" id="PF01979"/>
    </source>
</evidence>
<dbReference type="InterPro" id="IPR050287">
    <property type="entry name" value="MTA/SAH_deaminase"/>
</dbReference>
<dbReference type="PANTHER" id="PTHR43794:SF11">
    <property type="entry name" value="AMIDOHYDROLASE-RELATED DOMAIN-CONTAINING PROTEIN"/>
    <property type="match status" value="1"/>
</dbReference>
<proteinExistence type="predicted"/>